<keyword evidence="1" id="KW-0489">Methyltransferase</keyword>
<dbReference type="SMART" id="SM00317">
    <property type="entry name" value="SET"/>
    <property type="match status" value="1"/>
</dbReference>
<dbReference type="GO" id="GO:0046974">
    <property type="term" value="F:histone H3K9 methyltransferase activity"/>
    <property type="evidence" value="ECO:0007669"/>
    <property type="project" value="TreeGrafter"/>
</dbReference>
<feature type="compositionally biased region" description="Polar residues" evidence="4">
    <location>
        <begin position="75"/>
        <end position="87"/>
    </location>
</feature>
<evidence type="ECO:0000256" key="1">
    <source>
        <dbReference type="ARBA" id="ARBA00022603"/>
    </source>
</evidence>
<feature type="compositionally biased region" description="Low complexity" evidence="4">
    <location>
        <begin position="40"/>
        <end position="71"/>
    </location>
</feature>
<protein>
    <recommendedName>
        <fullName evidence="9">Histone-lysine N-methyltransferase EHMT1</fullName>
    </recommendedName>
</protein>
<feature type="region of interest" description="Disordered" evidence="4">
    <location>
        <begin position="1"/>
        <end position="154"/>
    </location>
</feature>
<name>A0A8J2KS08_9HEXA</name>
<organism evidence="7 8">
    <name type="scientific">Allacma fusca</name>
    <dbReference type="NCBI Taxonomy" id="39272"/>
    <lineage>
        <taxon>Eukaryota</taxon>
        <taxon>Metazoa</taxon>
        <taxon>Ecdysozoa</taxon>
        <taxon>Arthropoda</taxon>
        <taxon>Hexapoda</taxon>
        <taxon>Collembola</taxon>
        <taxon>Symphypleona</taxon>
        <taxon>Sminthuridae</taxon>
        <taxon>Allacma</taxon>
    </lineage>
</organism>
<evidence type="ECO:0000313" key="8">
    <source>
        <dbReference type="Proteomes" id="UP000708208"/>
    </source>
</evidence>
<evidence type="ECO:0000256" key="3">
    <source>
        <dbReference type="PROSITE-ProRule" id="PRU00023"/>
    </source>
</evidence>
<dbReference type="GO" id="GO:0005634">
    <property type="term" value="C:nucleus"/>
    <property type="evidence" value="ECO:0007669"/>
    <property type="project" value="InterPro"/>
</dbReference>
<reference evidence="7" key="1">
    <citation type="submission" date="2021-06" db="EMBL/GenBank/DDBJ databases">
        <authorList>
            <person name="Hodson N. C."/>
            <person name="Mongue J. A."/>
            <person name="Jaron S. K."/>
        </authorList>
    </citation>
    <scope>NUCLEOTIDE SEQUENCE</scope>
</reference>
<dbReference type="PANTHER" id="PTHR46307">
    <property type="entry name" value="G9A, ISOFORM B"/>
    <property type="match status" value="1"/>
</dbReference>
<feature type="repeat" description="ANK" evidence="3">
    <location>
        <begin position="704"/>
        <end position="736"/>
    </location>
</feature>
<dbReference type="PANTHER" id="PTHR46307:SF4">
    <property type="entry name" value="G9A, ISOFORM B"/>
    <property type="match status" value="1"/>
</dbReference>
<feature type="compositionally biased region" description="Basic and acidic residues" evidence="4">
    <location>
        <begin position="175"/>
        <end position="186"/>
    </location>
</feature>
<dbReference type="CDD" id="cd20905">
    <property type="entry name" value="EHMT_ZBD"/>
    <property type="match status" value="1"/>
</dbReference>
<accession>A0A8J2KS08</accession>
<dbReference type="InterPro" id="IPR002110">
    <property type="entry name" value="Ankyrin_rpt"/>
</dbReference>
<dbReference type="GO" id="GO:0032259">
    <property type="term" value="P:methylation"/>
    <property type="evidence" value="ECO:0007669"/>
    <property type="project" value="UniProtKB-KW"/>
</dbReference>
<dbReference type="GO" id="GO:0000785">
    <property type="term" value="C:chromatin"/>
    <property type="evidence" value="ECO:0007669"/>
    <property type="project" value="TreeGrafter"/>
</dbReference>
<dbReference type="Proteomes" id="UP000708208">
    <property type="component" value="Unassembled WGS sequence"/>
</dbReference>
<dbReference type="Pfam" id="PF00856">
    <property type="entry name" value="SET"/>
    <property type="match status" value="1"/>
</dbReference>
<dbReference type="SMART" id="SM00248">
    <property type="entry name" value="ANK"/>
    <property type="match status" value="6"/>
</dbReference>
<dbReference type="OrthoDB" id="616263at2759"/>
<evidence type="ECO:0000259" key="6">
    <source>
        <dbReference type="PROSITE" id="PS50867"/>
    </source>
</evidence>
<dbReference type="Pfam" id="PF12796">
    <property type="entry name" value="Ank_2"/>
    <property type="match status" value="2"/>
</dbReference>
<dbReference type="PROSITE" id="PS50088">
    <property type="entry name" value="ANK_REPEAT"/>
    <property type="match status" value="3"/>
</dbReference>
<dbReference type="Pfam" id="PF00023">
    <property type="entry name" value="Ank"/>
    <property type="match status" value="1"/>
</dbReference>
<comment type="caution">
    <text evidence="7">The sequence shown here is derived from an EMBL/GenBank/DDBJ whole genome shotgun (WGS) entry which is preliminary data.</text>
</comment>
<dbReference type="GO" id="GO:0002039">
    <property type="term" value="F:p53 binding"/>
    <property type="evidence" value="ECO:0007669"/>
    <property type="project" value="InterPro"/>
</dbReference>
<dbReference type="InterPro" id="IPR043550">
    <property type="entry name" value="EHMT1/EHMT2"/>
</dbReference>
<dbReference type="EMBL" id="CAJVCH010525178">
    <property type="protein sequence ID" value="CAG7822054.1"/>
    <property type="molecule type" value="Genomic_DNA"/>
</dbReference>
<feature type="region of interest" description="Disordered" evidence="4">
    <location>
        <begin position="1231"/>
        <end position="1257"/>
    </location>
</feature>
<feature type="domain" description="Pre-SET" evidence="6">
    <location>
        <begin position="992"/>
        <end position="1079"/>
    </location>
</feature>
<feature type="compositionally biased region" description="Acidic residues" evidence="4">
    <location>
        <begin position="1247"/>
        <end position="1257"/>
    </location>
</feature>
<keyword evidence="1" id="KW-0808">Transferase</keyword>
<dbReference type="InterPro" id="IPR007728">
    <property type="entry name" value="Pre-SET_dom"/>
</dbReference>
<dbReference type="GO" id="GO:0008270">
    <property type="term" value="F:zinc ion binding"/>
    <property type="evidence" value="ECO:0007669"/>
    <property type="project" value="InterPro"/>
</dbReference>
<evidence type="ECO:0000256" key="4">
    <source>
        <dbReference type="SAM" id="MobiDB-lite"/>
    </source>
</evidence>
<feature type="domain" description="SET" evidence="5">
    <location>
        <begin position="1082"/>
        <end position="1199"/>
    </location>
</feature>
<feature type="repeat" description="ANK" evidence="3">
    <location>
        <begin position="807"/>
        <end position="839"/>
    </location>
</feature>
<dbReference type="GO" id="GO:0000122">
    <property type="term" value="P:negative regulation of transcription by RNA polymerase II"/>
    <property type="evidence" value="ECO:0007669"/>
    <property type="project" value="TreeGrafter"/>
</dbReference>
<dbReference type="SMART" id="SM00468">
    <property type="entry name" value="PreSET"/>
    <property type="match status" value="1"/>
</dbReference>
<keyword evidence="8" id="KW-1185">Reference proteome</keyword>
<sequence>MKAKKKTGGQSKSQAAASSRRFKRKSLRRDKKTNSLSPESTVSTARRSTSRTQQRGHTSSPSDVSSVSSRRSLSKGKNSSGEGSCSRSPPDRVDVLKSSCKRSSSRSKAVTAQITNVPSDRNSELSEDNGVDTDLQVSLIPSSSVSGCPDLETAPLKSVPLDLAESCSNVGNVELKSKNESPEGRRTSGRQRKPSWRVNFDPSDLLEDKQNLKQIPFAASNSKTSKAGYSIVDKHNGKKAKMELPHHLSPISNLALNDSKVPNGDSISLLMITNNQRAVTLEEKLEDRRYKIKPEMSIEGLSSISGSDSRKDLISTIQECDKFSFDSQDNKVNGSREGNLTDGVTEVIDITDDAEMDAPIELDSFSSKSTSSESEGGRICECCCTEASNLDYNLKVDAESVEAFASDYLSDKEDSLLPSELFCQAVDLVGSNKVGCYRVASDDLIVYRVSQRCPFRLLCPHHTGRLKLHQCCPICGYFCTHGPGIMLCTGNMDSARSSVGDAYKLEPKWTSHLFHKTCAIQEISKTSVNETDDNKSVSSLLDNNIEILSKISCPHCGEDDDIKEISLTLKTCLPVSIPTRPPAKRKLSLAICRNSTHIPQPEDNTLRYVEESAAATLARSNEEAKLLLSESSYSTDTKSFLKYLLKDELAFITAAIMKNKSLVNARFKYFGGQSPLHLAVSNRNICLAHGLIIGGANPNIVDDEYMSPLMLAAKLNEPTLAKYLIASGADKFHKDPNGMNVIHISAAAGNLMVLQGILEDHPELLQTVDSAGMTALMHGAKNAKTEVVNYLATFWPLETNVRAVDRDKNTPLHWAAASGAVQAVSVLLKQGAEVNSKNNTDETPLHWAVAHGRDGCVLTLLVNQAEILLTDVDGKTPLDLCTDENNKSTKYKKLDETDIWWNGDSLNNIKKTIKQCLLQTLTLRSQTSHVDNRLQLRMVSKDVSRGKEPHNIIQCVNSVDDAKLPENFKYITSSVFSCKSIQQPILNVLETHYCSCDANFADASSVKAQTNDENIKPDQALPFCLSKSCSCSVQNYDVKERLFSQKEKSNPAKLPVIKECNQLCGCDARLCCNRVVQRGSKCELQVFRTKHNGWGVKTLGRIPRGSFVCTYEGEIIDSVEASTRISKYADSYMFDIYGGQILLDATEFGNVARFINHSCAPNLVPVKVLTDHQDLRFPHIAFFAKFEIQANEELCFDYGPKFWTSKLKEGLYCLCRTEECVYGREDEEDINGDDEVFSSDIDNVISDSDEPEDKSTI</sequence>
<evidence type="ECO:0000259" key="5">
    <source>
        <dbReference type="PROSITE" id="PS50280"/>
    </source>
</evidence>
<feature type="compositionally biased region" description="Polar residues" evidence="4">
    <location>
        <begin position="135"/>
        <end position="146"/>
    </location>
</feature>
<dbReference type="InterPro" id="IPR001214">
    <property type="entry name" value="SET_dom"/>
</dbReference>
<dbReference type="AlphaFoldDB" id="A0A8J2KS08"/>
<proteinExistence type="predicted"/>
<evidence type="ECO:0000256" key="2">
    <source>
        <dbReference type="ARBA" id="ARBA00022691"/>
    </source>
</evidence>
<evidence type="ECO:0000313" key="7">
    <source>
        <dbReference type="EMBL" id="CAG7822054.1"/>
    </source>
</evidence>
<evidence type="ECO:0008006" key="9">
    <source>
        <dbReference type="Google" id="ProtNLM"/>
    </source>
</evidence>
<keyword evidence="3" id="KW-0040">ANK repeat</keyword>
<dbReference type="PROSITE" id="PS50297">
    <property type="entry name" value="ANK_REP_REGION"/>
    <property type="match status" value="2"/>
</dbReference>
<feature type="compositionally biased region" description="Polar residues" evidence="4">
    <location>
        <begin position="110"/>
        <end position="120"/>
    </location>
</feature>
<dbReference type="InterPro" id="IPR047762">
    <property type="entry name" value="EHMT_CRR"/>
</dbReference>
<gene>
    <name evidence="7" type="ORF">AFUS01_LOCUS32345</name>
</gene>
<dbReference type="PROSITE" id="PS50867">
    <property type="entry name" value="PRE_SET"/>
    <property type="match status" value="1"/>
</dbReference>
<feature type="repeat" description="ANK" evidence="3">
    <location>
        <begin position="671"/>
        <end position="703"/>
    </location>
</feature>
<keyword evidence="2" id="KW-0949">S-adenosyl-L-methionine</keyword>
<dbReference type="Pfam" id="PF21533">
    <property type="entry name" value="EHMT1-2_CRR"/>
    <property type="match status" value="1"/>
</dbReference>
<feature type="compositionally biased region" description="Basic residues" evidence="4">
    <location>
        <begin position="20"/>
        <end position="31"/>
    </location>
</feature>
<feature type="region of interest" description="Disordered" evidence="4">
    <location>
        <begin position="174"/>
        <end position="202"/>
    </location>
</feature>
<dbReference type="PROSITE" id="PS50280">
    <property type="entry name" value="SET"/>
    <property type="match status" value="1"/>
</dbReference>